<reference evidence="1" key="2">
    <citation type="submission" date="2023-04" db="EMBL/GenBank/DDBJ databases">
        <authorList>
            <person name="Bruccoleri R.E."/>
            <person name="Oakeley E.J."/>
            <person name="Faust A.-M."/>
            <person name="Dessus-Babus S."/>
            <person name="Altorfer M."/>
            <person name="Burckhardt D."/>
            <person name="Oertli M."/>
            <person name="Naumann U."/>
            <person name="Petersen F."/>
            <person name="Wong J."/>
        </authorList>
    </citation>
    <scope>NUCLEOTIDE SEQUENCE</scope>
    <source>
        <strain evidence="1">GSM-AAB239-AS_SAM_17_03QT</strain>
        <tissue evidence="1">Leaf</tissue>
    </source>
</reference>
<evidence type="ECO:0000313" key="2">
    <source>
        <dbReference type="Proteomes" id="UP001140949"/>
    </source>
</evidence>
<organism evidence="1 2">
    <name type="scientific">Iris pallida</name>
    <name type="common">Sweet iris</name>
    <dbReference type="NCBI Taxonomy" id="29817"/>
    <lineage>
        <taxon>Eukaryota</taxon>
        <taxon>Viridiplantae</taxon>
        <taxon>Streptophyta</taxon>
        <taxon>Embryophyta</taxon>
        <taxon>Tracheophyta</taxon>
        <taxon>Spermatophyta</taxon>
        <taxon>Magnoliopsida</taxon>
        <taxon>Liliopsida</taxon>
        <taxon>Asparagales</taxon>
        <taxon>Iridaceae</taxon>
        <taxon>Iridoideae</taxon>
        <taxon>Irideae</taxon>
        <taxon>Iris</taxon>
    </lineage>
</organism>
<gene>
    <name evidence="1" type="ORF">M6B38_237700</name>
</gene>
<comment type="caution">
    <text evidence="1">The sequence shown here is derived from an EMBL/GenBank/DDBJ whole genome shotgun (WGS) entry which is preliminary data.</text>
</comment>
<sequence length="108" mass="12334">MAKEVTIDHVIRLPQVQFNTSFLPTRSAESPHHLMSQEAMFCNRPPLDERSLVRGNQALHDTLHPPAHKMRNYLVKIITTSNRSEISQSSSTLLLRHQGQKSVIQLLQ</sequence>
<reference evidence="1" key="1">
    <citation type="journal article" date="2023" name="GigaByte">
        <title>Genome assembly of the bearded iris, Iris pallida Lam.</title>
        <authorList>
            <person name="Bruccoleri R.E."/>
            <person name="Oakeley E.J."/>
            <person name="Faust A.M.E."/>
            <person name="Altorfer M."/>
            <person name="Dessus-Babus S."/>
            <person name="Burckhardt D."/>
            <person name="Oertli M."/>
            <person name="Naumann U."/>
            <person name="Petersen F."/>
            <person name="Wong J."/>
        </authorList>
    </citation>
    <scope>NUCLEOTIDE SEQUENCE</scope>
    <source>
        <strain evidence="1">GSM-AAB239-AS_SAM_17_03QT</strain>
    </source>
</reference>
<dbReference type="AlphaFoldDB" id="A0AAX6DM64"/>
<dbReference type="Proteomes" id="UP001140949">
    <property type="component" value="Unassembled WGS sequence"/>
</dbReference>
<evidence type="ECO:0000313" key="1">
    <source>
        <dbReference type="EMBL" id="KAJ6792853.1"/>
    </source>
</evidence>
<keyword evidence="2" id="KW-1185">Reference proteome</keyword>
<protein>
    <submittedName>
        <fullName evidence="1">Uncharacterized protein</fullName>
    </submittedName>
</protein>
<dbReference type="EMBL" id="JANAVB010043418">
    <property type="protein sequence ID" value="KAJ6792853.1"/>
    <property type="molecule type" value="Genomic_DNA"/>
</dbReference>
<name>A0AAX6DM64_IRIPA</name>
<proteinExistence type="predicted"/>
<accession>A0AAX6DM64</accession>